<feature type="domain" description="BIG2" evidence="1">
    <location>
        <begin position="72"/>
        <end position="148"/>
    </location>
</feature>
<dbReference type="SUPFAM" id="SSF49373">
    <property type="entry name" value="Invasin/intimin cell-adhesion fragments"/>
    <property type="match status" value="2"/>
</dbReference>
<evidence type="ECO:0000259" key="1">
    <source>
        <dbReference type="SMART" id="SM00635"/>
    </source>
</evidence>
<proteinExistence type="predicted"/>
<feature type="domain" description="BIG2" evidence="1">
    <location>
        <begin position="154"/>
        <end position="232"/>
    </location>
</feature>
<gene>
    <name evidence="2" type="ORF">WMO75_18125</name>
</gene>
<comment type="caution">
    <text evidence="2">The sequence shown here is derived from an EMBL/GenBank/DDBJ whole genome shotgun (WGS) entry which is preliminary data.</text>
</comment>
<dbReference type="Gene3D" id="2.60.40.1080">
    <property type="match status" value="2"/>
</dbReference>
<dbReference type="RefSeq" id="WP_349078675.1">
    <property type="nucleotide sequence ID" value="NZ_JBBMEI010000111.1"/>
</dbReference>
<name>A0ABV1AR04_9FIRM</name>
<dbReference type="EMBL" id="JBBMEI010000111">
    <property type="protein sequence ID" value="MEQ2360206.1"/>
    <property type="molecule type" value="Genomic_DNA"/>
</dbReference>
<reference evidence="2 3" key="1">
    <citation type="submission" date="2024-03" db="EMBL/GenBank/DDBJ databases">
        <title>Human intestinal bacterial collection.</title>
        <authorList>
            <person name="Pauvert C."/>
            <person name="Hitch T.C.A."/>
            <person name="Clavel T."/>
        </authorList>
    </citation>
    <scope>NUCLEOTIDE SEQUENCE [LARGE SCALE GENOMIC DNA]</scope>
    <source>
        <strain evidence="2 3">CLA-AA-H95</strain>
    </source>
</reference>
<dbReference type="Pfam" id="PF02368">
    <property type="entry name" value="Big_2"/>
    <property type="match status" value="2"/>
</dbReference>
<dbReference type="InterPro" id="IPR003343">
    <property type="entry name" value="Big_2"/>
</dbReference>
<dbReference type="SMART" id="SM00635">
    <property type="entry name" value="BID_2"/>
    <property type="match status" value="2"/>
</dbReference>
<evidence type="ECO:0000313" key="3">
    <source>
        <dbReference type="Proteomes" id="UP001446032"/>
    </source>
</evidence>
<dbReference type="InterPro" id="IPR008964">
    <property type="entry name" value="Invasin/intimin_cell_adhesion"/>
</dbReference>
<keyword evidence="3" id="KW-1185">Reference proteome</keyword>
<feature type="non-terminal residue" evidence="2">
    <location>
        <position position="1"/>
    </location>
</feature>
<sequence>VTKKATYTATGVKTYTCTVCGTKKTETIPKLKHTPKYVWKTVSKATVFQPEKQTGYCVYCKHTQTRYHGSKLKATIKLNVSSITLQRKQATKRVRVSMANGDSIRSWVSTNTKIVTVDRNGLIRAQNRNGSAKIIVTLKSGKRATLNVKVQSGKVTTTKISGLKSSMTLKKGQKTTLKPVISPLTSTDKVTYATSNKNIATVSSAGIIVAKKKGTAKITVRSGKKSYVIKVTVK</sequence>
<organism evidence="2 3">
    <name type="scientific">Blautia intestinihominis</name>
    <dbReference type="NCBI Taxonomy" id="3133152"/>
    <lineage>
        <taxon>Bacteria</taxon>
        <taxon>Bacillati</taxon>
        <taxon>Bacillota</taxon>
        <taxon>Clostridia</taxon>
        <taxon>Lachnospirales</taxon>
        <taxon>Lachnospiraceae</taxon>
        <taxon>Blautia</taxon>
    </lineage>
</organism>
<accession>A0ABV1AR04</accession>
<evidence type="ECO:0000313" key="2">
    <source>
        <dbReference type="EMBL" id="MEQ2360206.1"/>
    </source>
</evidence>
<dbReference type="Proteomes" id="UP001446032">
    <property type="component" value="Unassembled WGS sequence"/>
</dbReference>
<protein>
    <submittedName>
        <fullName evidence="2">Ig-like domain-containing protein</fullName>
    </submittedName>
</protein>